<dbReference type="InterPro" id="IPR001296">
    <property type="entry name" value="Glyco_trans_1"/>
</dbReference>
<dbReference type="Pfam" id="PF13579">
    <property type="entry name" value="Glyco_trans_4_4"/>
    <property type="match status" value="1"/>
</dbReference>
<dbReference type="GO" id="GO:0016758">
    <property type="term" value="F:hexosyltransferase activity"/>
    <property type="evidence" value="ECO:0007669"/>
    <property type="project" value="TreeGrafter"/>
</dbReference>
<dbReference type="EMBL" id="JAEIOS010000015">
    <property type="protein sequence ID" value="MBI8990146.1"/>
    <property type="molecule type" value="Genomic_DNA"/>
</dbReference>
<organism evidence="5 6">
    <name type="scientific">Corynebacterium meridianum</name>
    <dbReference type="NCBI Taxonomy" id="2765363"/>
    <lineage>
        <taxon>Bacteria</taxon>
        <taxon>Bacillati</taxon>
        <taxon>Actinomycetota</taxon>
        <taxon>Actinomycetes</taxon>
        <taxon>Mycobacteriales</taxon>
        <taxon>Corynebacteriaceae</taxon>
        <taxon>Corynebacterium</taxon>
    </lineage>
</organism>
<dbReference type="GO" id="GO:1901137">
    <property type="term" value="P:carbohydrate derivative biosynthetic process"/>
    <property type="evidence" value="ECO:0007669"/>
    <property type="project" value="UniProtKB-ARBA"/>
</dbReference>
<proteinExistence type="predicted"/>
<gene>
    <name evidence="5" type="ORF">JDV75_10330</name>
</gene>
<dbReference type="Gene3D" id="3.40.50.2000">
    <property type="entry name" value="Glycogen Phosphorylase B"/>
    <property type="match status" value="2"/>
</dbReference>
<keyword evidence="1" id="KW-0328">Glycosyltransferase</keyword>
<accession>A0A934I4P6</accession>
<dbReference type="RefSeq" id="WP_198739168.1">
    <property type="nucleotide sequence ID" value="NZ_JAEIOS010000015.1"/>
</dbReference>
<dbReference type="InterPro" id="IPR028098">
    <property type="entry name" value="Glyco_trans_4-like_N"/>
</dbReference>
<dbReference type="CDD" id="cd03801">
    <property type="entry name" value="GT4_PimA-like"/>
    <property type="match status" value="1"/>
</dbReference>
<keyword evidence="6" id="KW-1185">Reference proteome</keyword>
<name>A0A934I4P6_9CORY</name>
<evidence type="ECO:0000313" key="6">
    <source>
        <dbReference type="Proteomes" id="UP000645966"/>
    </source>
</evidence>
<sequence>MKVSHTHAPRQAAALLGTILAQFVEDPVHTLSLVSRRLSEDPRTRLVGQFLKRETGDAPRTPPASRFFSVFFIDPRRESARDAWRNGSLTSAGDRAHGMLGSLYRDERDVLTGFFSPKSPADPRPGEPPATDMLYVLTNSFPTTVSGYSCRTHSLLSALTRSGISVAAATRTGYPASVGRWSPGDVDVIDGITYFRDLPWLPPMALSRKLNHRAIHLAGLVDRLRPAVIQATTDWENGLVARAVAQAHSIPWIYEMRGEREKSWVATFPPEQQIAAERSERFKLVRALETSLARDADAVIVLSEVQRGELIDRGVSPSRISVIPNGADTTTRAVSRYDRDTARAKLGLPGNFIFGTVTSLVDYEGLDLLITCLRDLLERGIEAHLVLAGSGACLPELRRRASLLGVARRCSFPGGVDPREVDNWYRSLDVFCMPRKNTSVTRSVTPMKSLAASALGIPVIASDLPALREVVPVPQAGTRLPAGAVEDWSVTLAEYARGTMSFDPNAAHAFAQSRTWDTAARNLTTIYREILGERR</sequence>
<dbReference type="GO" id="GO:1903509">
    <property type="term" value="P:liposaccharide metabolic process"/>
    <property type="evidence" value="ECO:0007669"/>
    <property type="project" value="UniProtKB-ARBA"/>
</dbReference>
<evidence type="ECO:0000256" key="1">
    <source>
        <dbReference type="ARBA" id="ARBA00022676"/>
    </source>
</evidence>
<dbReference type="Proteomes" id="UP000645966">
    <property type="component" value="Unassembled WGS sequence"/>
</dbReference>
<dbReference type="AlphaFoldDB" id="A0A934I4P6"/>
<dbReference type="PANTHER" id="PTHR45947:SF3">
    <property type="entry name" value="SULFOQUINOVOSYL TRANSFERASE SQD2"/>
    <property type="match status" value="1"/>
</dbReference>
<dbReference type="SUPFAM" id="SSF53756">
    <property type="entry name" value="UDP-Glycosyltransferase/glycogen phosphorylase"/>
    <property type="match status" value="1"/>
</dbReference>
<feature type="domain" description="Glycosyl transferase family 1" evidence="3">
    <location>
        <begin position="338"/>
        <end position="488"/>
    </location>
</feature>
<evidence type="ECO:0000259" key="4">
    <source>
        <dbReference type="Pfam" id="PF13579"/>
    </source>
</evidence>
<dbReference type="Pfam" id="PF00534">
    <property type="entry name" value="Glycos_transf_1"/>
    <property type="match status" value="1"/>
</dbReference>
<evidence type="ECO:0000256" key="2">
    <source>
        <dbReference type="ARBA" id="ARBA00022679"/>
    </source>
</evidence>
<dbReference type="InterPro" id="IPR050194">
    <property type="entry name" value="Glycosyltransferase_grp1"/>
</dbReference>
<protein>
    <submittedName>
        <fullName evidence="5">Glycosyltransferase</fullName>
    </submittedName>
</protein>
<keyword evidence="2" id="KW-0808">Transferase</keyword>
<reference evidence="5" key="1">
    <citation type="submission" date="2020-12" db="EMBL/GenBank/DDBJ databases">
        <title>Genome public.</title>
        <authorList>
            <person name="Sun Q."/>
        </authorList>
    </citation>
    <scope>NUCLEOTIDE SEQUENCE</scope>
    <source>
        <strain evidence="5">CCM 8863</strain>
    </source>
</reference>
<evidence type="ECO:0000313" key="5">
    <source>
        <dbReference type="EMBL" id="MBI8990146.1"/>
    </source>
</evidence>
<dbReference type="PANTHER" id="PTHR45947">
    <property type="entry name" value="SULFOQUINOVOSYL TRANSFERASE SQD2"/>
    <property type="match status" value="1"/>
</dbReference>
<comment type="caution">
    <text evidence="5">The sequence shown here is derived from an EMBL/GenBank/DDBJ whole genome shotgun (WGS) entry which is preliminary data.</text>
</comment>
<evidence type="ECO:0000259" key="3">
    <source>
        <dbReference type="Pfam" id="PF00534"/>
    </source>
</evidence>
<feature type="domain" description="Glycosyltransferase subfamily 4-like N-terminal" evidence="4">
    <location>
        <begin position="147"/>
        <end position="326"/>
    </location>
</feature>